<evidence type="ECO:0000256" key="15">
    <source>
        <dbReference type="PIRSR" id="PIRSR000977-2"/>
    </source>
</evidence>
<dbReference type="InterPro" id="IPR036397">
    <property type="entry name" value="RNaseH_sf"/>
</dbReference>
<comment type="subunit">
    <text evidence="12">Monomer. Interacts with ssb (via C-terminus); this interaction stimulates the exonuclease activity by recruiting the enzyme to its substrate.</text>
</comment>
<organism evidence="18 19">
    <name type="scientific">Cognaticolwellia beringensis</name>
    <dbReference type="NCBI Taxonomy" id="1967665"/>
    <lineage>
        <taxon>Bacteria</taxon>
        <taxon>Pseudomonadati</taxon>
        <taxon>Pseudomonadota</taxon>
        <taxon>Gammaproteobacteria</taxon>
        <taxon>Alteromonadales</taxon>
        <taxon>Colwelliaceae</taxon>
        <taxon>Cognaticolwellia</taxon>
    </lineage>
</organism>
<feature type="domain" description="ExoI SH3-like" evidence="16">
    <location>
        <begin position="210"/>
        <end position="364"/>
    </location>
</feature>
<dbReference type="AlphaFoldDB" id="A0A222GDE9"/>
<dbReference type="FunFam" id="3.30.420.10:FF:000033">
    <property type="entry name" value="Exodeoxyribonuclease I"/>
    <property type="match status" value="1"/>
</dbReference>
<dbReference type="GO" id="GO:0000175">
    <property type="term" value="F:3'-5'-RNA exonuclease activity"/>
    <property type="evidence" value="ECO:0007669"/>
    <property type="project" value="InterPro"/>
</dbReference>
<dbReference type="PIRSF" id="PIRSF000977">
    <property type="entry name" value="Exodeoxyribonuclease_I"/>
    <property type="match status" value="1"/>
</dbReference>
<name>A0A222GDE9_9GAMM</name>
<evidence type="ECO:0000259" key="17">
    <source>
        <dbReference type="PROSITE" id="PS51785"/>
    </source>
</evidence>
<evidence type="ECO:0000256" key="5">
    <source>
        <dbReference type="ARBA" id="ARBA00022723"/>
    </source>
</evidence>
<keyword evidence="10" id="KW-0238">DNA-binding</keyword>
<dbReference type="GO" id="GO:0003677">
    <property type="term" value="F:DNA binding"/>
    <property type="evidence" value="ECO:0007669"/>
    <property type="project" value="UniProtKB-KW"/>
</dbReference>
<keyword evidence="5 15" id="KW-0479">Metal-binding</keyword>
<dbReference type="InterPro" id="IPR012337">
    <property type="entry name" value="RNaseH-like_sf"/>
</dbReference>
<dbReference type="PANTHER" id="PTHR11046">
    <property type="entry name" value="OLIGORIBONUCLEASE, MITOCHONDRIAL"/>
    <property type="match status" value="1"/>
</dbReference>
<feature type="binding site" evidence="15">
    <location>
        <position position="194"/>
    </location>
    <ligand>
        <name>Mg(2+)</name>
        <dbReference type="ChEBI" id="CHEBI:18420"/>
        <label>2</label>
    </ligand>
</feature>
<keyword evidence="7 13" id="KW-0378">Hydrolase</keyword>
<feature type="binding site" evidence="15">
    <location>
        <position position="22"/>
    </location>
    <ligand>
        <name>Mg(2+)</name>
        <dbReference type="ChEBI" id="CHEBI:18420"/>
        <label>2</label>
    </ligand>
</feature>
<keyword evidence="9 15" id="KW-0460">Magnesium</keyword>
<evidence type="ECO:0000256" key="10">
    <source>
        <dbReference type="ARBA" id="ARBA00023125"/>
    </source>
</evidence>
<feature type="binding site" evidence="15">
    <location>
        <position position="20"/>
    </location>
    <ligand>
        <name>Mg(2+)</name>
        <dbReference type="ChEBI" id="CHEBI:18420"/>
        <label>1</label>
    </ligand>
</feature>
<evidence type="ECO:0000256" key="1">
    <source>
        <dbReference type="ARBA" id="ARBA00000563"/>
    </source>
</evidence>
<dbReference type="Gene3D" id="1.10.287.1240">
    <property type="match status" value="1"/>
</dbReference>
<dbReference type="GO" id="GO:0046872">
    <property type="term" value="F:metal ion binding"/>
    <property type="evidence" value="ECO:0007669"/>
    <property type="project" value="UniProtKB-KW"/>
</dbReference>
<feature type="domain" description="ExoI C-terminal" evidence="17">
    <location>
        <begin position="368"/>
        <end position="488"/>
    </location>
</feature>
<dbReference type="Gene3D" id="3.30.1520.20">
    <property type="entry name" value="Exonuclease ExoI, domain 2"/>
    <property type="match status" value="1"/>
</dbReference>
<dbReference type="Gene3D" id="1.20.1280.70">
    <property type="entry name" value="Exonuclease ExoI, domain 3"/>
    <property type="match status" value="1"/>
</dbReference>
<dbReference type="Proteomes" id="UP000202259">
    <property type="component" value="Chromosome"/>
</dbReference>
<dbReference type="EC" id="3.1.11.1" evidence="2 13"/>
<dbReference type="Gene3D" id="3.30.420.10">
    <property type="entry name" value="Ribonuclease H-like superfamily/Ribonuclease H"/>
    <property type="match status" value="1"/>
</dbReference>
<evidence type="ECO:0000256" key="4">
    <source>
        <dbReference type="ARBA" id="ARBA00022722"/>
    </source>
</evidence>
<comment type="cofactor">
    <cofactor evidence="15">
        <name>Mg(2+)</name>
        <dbReference type="ChEBI" id="CHEBI:18420"/>
    </cofactor>
    <text evidence="15">Binds 2 Mg(2+) ions per monomer.</text>
</comment>
<dbReference type="OrthoDB" id="9763470at2"/>
<evidence type="ECO:0000313" key="18">
    <source>
        <dbReference type="EMBL" id="ASP49897.1"/>
    </source>
</evidence>
<evidence type="ECO:0000256" key="7">
    <source>
        <dbReference type="ARBA" id="ARBA00022801"/>
    </source>
</evidence>
<evidence type="ECO:0000256" key="2">
    <source>
        <dbReference type="ARBA" id="ARBA00012108"/>
    </source>
</evidence>
<keyword evidence="11 13" id="KW-0234">DNA repair</keyword>
<feature type="binding site" evidence="14">
    <location>
        <position position="173"/>
    </location>
    <ligand>
        <name>substrate</name>
    </ligand>
</feature>
<keyword evidence="8 13" id="KW-0269">Exonuclease</keyword>
<gene>
    <name evidence="18" type="ORF">B5D82_05135</name>
</gene>
<dbReference type="PROSITE" id="PS51785">
    <property type="entry name" value="EXOI_C"/>
    <property type="match status" value="1"/>
</dbReference>
<dbReference type="GO" id="GO:0006281">
    <property type="term" value="P:DNA repair"/>
    <property type="evidence" value="ECO:0007669"/>
    <property type="project" value="UniProtKB-KW"/>
</dbReference>
<dbReference type="FunFam" id="3.30.1520.20:FF:000001">
    <property type="entry name" value="Exodeoxyribonuclease I"/>
    <property type="match status" value="1"/>
</dbReference>
<evidence type="ECO:0000256" key="6">
    <source>
        <dbReference type="ARBA" id="ARBA00022763"/>
    </source>
</evidence>
<dbReference type="InterPro" id="IPR023607">
    <property type="entry name" value="Exodeoxyribonuclease_I"/>
</dbReference>
<dbReference type="Pfam" id="PF00929">
    <property type="entry name" value="RNase_T"/>
    <property type="match status" value="1"/>
</dbReference>
<comment type="catalytic activity">
    <reaction evidence="1 13">
        <text>Exonucleolytic cleavage in the 3'- to 5'-direction to yield nucleoside 5'-phosphates.</text>
        <dbReference type="EC" id="3.1.11.1"/>
    </reaction>
</comment>
<reference evidence="18 19" key="1">
    <citation type="submission" date="2017-08" db="EMBL/GenBank/DDBJ databases">
        <title>Complete genome of Colwellia sp. NB097-1, a psychrophile bacterium ioslated from Bering Sea.</title>
        <authorList>
            <person name="Chen X."/>
        </authorList>
    </citation>
    <scope>NUCLEOTIDE SEQUENCE [LARGE SCALE GENOMIC DNA]</scope>
    <source>
        <strain evidence="18 19">NB097-1</strain>
    </source>
</reference>
<dbReference type="PROSITE" id="PS51784">
    <property type="entry name" value="EXOI_SH3"/>
    <property type="match status" value="1"/>
</dbReference>
<dbReference type="InterPro" id="IPR058561">
    <property type="entry name" value="Exonuc_1_C"/>
</dbReference>
<dbReference type="GO" id="GO:0008310">
    <property type="term" value="F:single-stranded DNA 3'-5' DNA exonuclease activity"/>
    <property type="evidence" value="ECO:0007669"/>
    <property type="project" value="UniProtKB-EC"/>
</dbReference>
<feature type="binding site" evidence="14">
    <location>
        <position position="22"/>
    </location>
    <ligand>
        <name>substrate</name>
    </ligand>
</feature>
<keyword evidence="4 13" id="KW-0540">Nuclease</keyword>
<protein>
    <recommendedName>
        <fullName evidence="3 13">Exodeoxyribonuclease I</fullName>
        <ecNumber evidence="2 13">3.1.11.1</ecNumber>
    </recommendedName>
</protein>
<dbReference type="PANTHER" id="PTHR11046:SF11">
    <property type="entry name" value="EXODEOXYRIBONUCLEASE I"/>
    <property type="match status" value="1"/>
</dbReference>
<evidence type="ECO:0000256" key="9">
    <source>
        <dbReference type="ARBA" id="ARBA00022842"/>
    </source>
</evidence>
<evidence type="ECO:0000256" key="14">
    <source>
        <dbReference type="PIRSR" id="PIRSR000977-1"/>
    </source>
</evidence>
<evidence type="ECO:0000256" key="3">
    <source>
        <dbReference type="ARBA" id="ARBA00019900"/>
    </source>
</evidence>
<dbReference type="InterPro" id="IPR022894">
    <property type="entry name" value="Oligoribonuclease"/>
</dbReference>
<sequence length="488" mass="56199">MKPNSSAQNTEHQATILWHDYETWGISPKFDKPSQFAGIRTDLDLNIIGEPEMFYCQPPQDYLPQPEACLVTGITPQKALREGLTEAEFADRIHGLFSQPDTCVAGYNSIRFDDEVTRYLLYRNFYDPYAREWQNGNSRWDIIDMVRACYALRPEGIEWPTVERDGEQVVSFRLELLTEANGISHEAAHDAMSDVYATIAMAKLIKEKQPKLYDFIFNLKNKKQVAELIDVYNMTPVVHTSSKVSSVHGCTSWFAPVCYHPINKNAVIAVDLARDPTPLFELSSEEIKARLYTRFDELDEGELPIPIKLIHLNKCPIVAPAKTLLPENAERLAIPRELCLENLKRLKQYTELRDKLTDVFAESDFGDEPVEAEFALYGGKFFSHSDKAQMDILHQLAPEQLGTHPFQFQDERLNTLLFSYRARNFPYTLNDSEQQKWQAHCQNRLQHGKKGLLSVDEFMIKIEDLAHQHEQNQSKMSVLKALYEYVQN</sequence>
<dbReference type="SUPFAM" id="SSF53098">
    <property type="entry name" value="Ribonuclease H-like"/>
    <property type="match status" value="1"/>
</dbReference>
<evidence type="ECO:0000256" key="11">
    <source>
        <dbReference type="ARBA" id="ARBA00023204"/>
    </source>
</evidence>
<dbReference type="KEGG" id="cber:B5D82_05135"/>
<evidence type="ECO:0000256" key="12">
    <source>
        <dbReference type="ARBA" id="ARBA00046792"/>
    </source>
</evidence>
<keyword evidence="19" id="KW-1185">Reference proteome</keyword>
<proteinExistence type="predicted"/>
<dbReference type="NCBIfam" id="NF008746">
    <property type="entry name" value="PRK11779.1"/>
    <property type="match status" value="1"/>
</dbReference>
<dbReference type="Pfam" id="PF26016">
    <property type="entry name" value="ExoI_C"/>
    <property type="match status" value="1"/>
</dbReference>
<dbReference type="InterPro" id="IPR013620">
    <property type="entry name" value="Exonuc_1_SH3"/>
</dbReference>
<dbReference type="Pfam" id="PF08411">
    <property type="entry name" value="ExoI_SH3"/>
    <property type="match status" value="1"/>
</dbReference>
<evidence type="ECO:0000256" key="8">
    <source>
        <dbReference type="ARBA" id="ARBA00022839"/>
    </source>
</evidence>
<evidence type="ECO:0000256" key="13">
    <source>
        <dbReference type="PIRNR" id="PIRNR000977"/>
    </source>
</evidence>
<evidence type="ECO:0000259" key="16">
    <source>
        <dbReference type="PROSITE" id="PS51784"/>
    </source>
</evidence>
<dbReference type="InterPro" id="IPR034747">
    <property type="entry name" value="EXOI_SH3"/>
</dbReference>
<evidence type="ECO:0000313" key="19">
    <source>
        <dbReference type="Proteomes" id="UP000202259"/>
    </source>
</evidence>
<dbReference type="EMBL" id="CP020465">
    <property type="protein sequence ID" value="ASP49897.1"/>
    <property type="molecule type" value="Genomic_DNA"/>
</dbReference>
<accession>A0A222GDE9</accession>
<dbReference type="CDD" id="cd06138">
    <property type="entry name" value="ExoI_N"/>
    <property type="match status" value="1"/>
</dbReference>
<dbReference type="InterPro" id="IPR038649">
    <property type="entry name" value="EXOI_SH3_sf"/>
</dbReference>
<dbReference type="InterPro" id="IPR013520">
    <property type="entry name" value="Ribonucl_H"/>
</dbReference>
<keyword evidence="6 13" id="KW-0227">DNA damage</keyword>